<comment type="subcellular location">
    <subcellularLocation>
        <location evidence="1">Cell outer membrane</location>
        <topology evidence="1">Lipid-anchor</topology>
    </subcellularLocation>
</comment>
<dbReference type="HAMAP" id="MF_00233">
    <property type="entry name" value="LolB"/>
    <property type="match status" value="1"/>
</dbReference>
<accession>A0A6F8VID2</accession>
<evidence type="ECO:0000256" key="13">
    <source>
        <dbReference type="HAMAP-Rule" id="MF_00233"/>
    </source>
</evidence>
<evidence type="ECO:0000256" key="8">
    <source>
        <dbReference type="ARBA" id="ARBA00023136"/>
    </source>
</evidence>
<keyword evidence="5 13" id="KW-0813">Transport</keyword>
<evidence type="ECO:0000256" key="5">
    <source>
        <dbReference type="ARBA" id="ARBA00022448"/>
    </source>
</evidence>
<evidence type="ECO:0000256" key="2">
    <source>
        <dbReference type="ARBA" id="ARBA00009696"/>
    </source>
</evidence>
<dbReference type="Pfam" id="PF03550">
    <property type="entry name" value="LolB"/>
    <property type="match status" value="1"/>
</dbReference>
<dbReference type="NCBIfam" id="TIGR00548">
    <property type="entry name" value="lolB"/>
    <property type="match status" value="1"/>
</dbReference>
<evidence type="ECO:0000256" key="6">
    <source>
        <dbReference type="ARBA" id="ARBA00022729"/>
    </source>
</evidence>
<sequence>MTVWLVCLLLLGGCAAPTVRQMGAAVPPHTFQLQGRIGVRYGTQGFSGNFNWRHGVQDDEILLLSPLGQAVARIERDPTGVRLDTSDGHYAAQDAAELTQSILGWRLPLDGMQYWVTGQQAPDGAANITRDAAMNVIRLRQQQWEIEYPEYRAEGAYVLPSRVVMRNGTLELKLVVDKWTLP</sequence>
<evidence type="ECO:0000256" key="7">
    <source>
        <dbReference type="ARBA" id="ARBA00022927"/>
    </source>
</evidence>
<protein>
    <recommendedName>
        <fullName evidence="4 13">Outer-membrane lipoprotein LolB</fullName>
    </recommendedName>
</protein>
<keyword evidence="11 13" id="KW-0998">Cell outer membrane</keyword>
<keyword evidence="6" id="KW-0732">Signal</keyword>
<dbReference type="InterPro" id="IPR004565">
    <property type="entry name" value="OM_lipoprot_LolB"/>
</dbReference>
<dbReference type="RefSeq" id="WP_173068081.1">
    <property type="nucleotide sequence ID" value="NZ_AP022853.1"/>
</dbReference>
<evidence type="ECO:0000256" key="12">
    <source>
        <dbReference type="ARBA" id="ARBA00023288"/>
    </source>
</evidence>
<keyword evidence="8 13" id="KW-0472">Membrane</keyword>
<dbReference type="GO" id="GO:0009279">
    <property type="term" value="C:cell outer membrane"/>
    <property type="evidence" value="ECO:0007669"/>
    <property type="project" value="UniProtKB-SubCell"/>
</dbReference>
<dbReference type="AlphaFoldDB" id="A0A6F8VID2"/>
<proteinExistence type="inferred from homology"/>
<dbReference type="InterPro" id="IPR029046">
    <property type="entry name" value="LolA/LolB/LppX"/>
</dbReference>
<dbReference type="GO" id="GO:0044874">
    <property type="term" value="P:lipoprotein localization to outer membrane"/>
    <property type="evidence" value="ECO:0007669"/>
    <property type="project" value="UniProtKB-UniRule"/>
</dbReference>
<evidence type="ECO:0000313" key="14">
    <source>
        <dbReference type="EMBL" id="BCB28525.1"/>
    </source>
</evidence>
<dbReference type="CDD" id="cd16326">
    <property type="entry name" value="LolB"/>
    <property type="match status" value="1"/>
</dbReference>
<keyword evidence="15" id="KW-1185">Reference proteome</keyword>
<gene>
    <name evidence="13 14" type="primary">lolB</name>
    <name evidence="14" type="ORF">SKTS_34110</name>
</gene>
<dbReference type="Gene3D" id="2.50.20.10">
    <property type="entry name" value="Lipoprotein localisation LolA/LolB/LppX"/>
    <property type="match status" value="1"/>
</dbReference>
<evidence type="ECO:0000313" key="15">
    <source>
        <dbReference type="Proteomes" id="UP000502260"/>
    </source>
</evidence>
<comment type="similarity">
    <text evidence="2 13">Belongs to the LolB family.</text>
</comment>
<dbReference type="SUPFAM" id="SSF89392">
    <property type="entry name" value="Prokaryotic lipoproteins and lipoprotein localization factors"/>
    <property type="match status" value="1"/>
</dbReference>
<evidence type="ECO:0000256" key="4">
    <source>
        <dbReference type="ARBA" id="ARBA00016202"/>
    </source>
</evidence>
<keyword evidence="12 14" id="KW-0449">Lipoprotein</keyword>
<reference evidence="15" key="1">
    <citation type="submission" date="2020-03" db="EMBL/GenBank/DDBJ databases">
        <title>Complete genome sequence of sulfur-oxidizing bacterium skT11.</title>
        <authorList>
            <person name="Kanda M."/>
            <person name="Kojima H."/>
            <person name="Fukui M."/>
        </authorList>
    </citation>
    <scope>NUCLEOTIDE SEQUENCE [LARGE SCALE GENOMIC DNA]</scope>
    <source>
        <strain evidence="15">skT11</strain>
    </source>
</reference>
<dbReference type="KEGG" id="slac:SKTS_34110"/>
<organism evidence="14 15">
    <name type="scientific">Sulfurimicrobium lacus</name>
    <dbReference type="NCBI Taxonomy" id="2715678"/>
    <lineage>
        <taxon>Bacteria</taxon>
        <taxon>Pseudomonadati</taxon>
        <taxon>Pseudomonadota</taxon>
        <taxon>Betaproteobacteria</taxon>
        <taxon>Nitrosomonadales</taxon>
        <taxon>Sulfuricellaceae</taxon>
        <taxon>Sulfurimicrobium</taxon>
    </lineage>
</organism>
<evidence type="ECO:0000256" key="1">
    <source>
        <dbReference type="ARBA" id="ARBA00004459"/>
    </source>
</evidence>
<keyword evidence="9" id="KW-0564">Palmitate</keyword>
<keyword evidence="7 13" id="KW-0653">Protein transport</keyword>
<dbReference type="EMBL" id="AP022853">
    <property type="protein sequence ID" value="BCB28525.1"/>
    <property type="molecule type" value="Genomic_DNA"/>
</dbReference>
<dbReference type="Proteomes" id="UP000502260">
    <property type="component" value="Chromosome"/>
</dbReference>
<keyword evidence="10 13" id="KW-0143">Chaperone</keyword>
<comment type="function">
    <text evidence="13">Plays a critical role in the incorporation of lipoproteins in the outer membrane after they are released by the LolA protein.</text>
</comment>
<dbReference type="GO" id="GO:0015031">
    <property type="term" value="P:protein transport"/>
    <property type="evidence" value="ECO:0007669"/>
    <property type="project" value="UniProtKB-KW"/>
</dbReference>
<evidence type="ECO:0000256" key="3">
    <source>
        <dbReference type="ARBA" id="ARBA00011245"/>
    </source>
</evidence>
<evidence type="ECO:0000256" key="9">
    <source>
        <dbReference type="ARBA" id="ARBA00023139"/>
    </source>
</evidence>
<comment type="subunit">
    <text evidence="3 13">Monomer.</text>
</comment>
<evidence type="ECO:0000256" key="11">
    <source>
        <dbReference type="ARBA" id="ARBA00023237"/>
    </source>
</evidence>
<evidence type="ECO:0000256" key="10">
    <source>
        <dbReference type="ARBA" id="ARBA00023186"/>
    </source>
</evidence>
<name>A0A6F8VID2_9PROT</name>